<keyword evidence="5" id="KW-0926">Vacuole</keyword>
<dbReference type="EMBL" id="RYZI01000030">
    <property type="protein sequence ID" value="RWA13274.1"/>
    <property type="molecule type" value="Genomic_DNA"/>
</dbReference>
<dbReference type="GO" id="GO:0046872">
    <property type="term" value="F:metal ion binding"/>
    <property type="evidence" value="ECO:0007669"/>
    <property type="project" value="UniProtKB-KW"/>
</dbReference>
<proteinExistence type="inferred from homology"/>
<evidence type="ECO:0000256" key="15">
    <source>
        <dbReference type="RuleBase" id="RU361240"/>
    </source>
</evidence>
<evidence type="ECO:0000256" key="11">
    <source>
        <dbReference type="ARBA" id="ARBA00022989"/>
    </source>
</evidence>
<dbReference type="EC" id="3.4.-.-" evidence="15"/>
<evidence type="ECO:0000259" key="18">
    <source>
        <dbReference type="Pfam" id="PF04389"/>
    </source>
</evidence>
<keyword evidence="13 17" id="KW-0472">Membrane</keyword>
<feature type="domain" description="Peptidase M28" evidence="18">
    <location>
        <begin position="161"/>
        <end position="336"/>
    </location>
</feature>
<dbReference type="Proteomes" id="UP000286045">
    <property type="component" value="Unassembled WGS sequence"/>
</dbReference>
<keyword evidence="7 17" id="KW-0812">Transmembrane</keyword>
<evidence type="ECO:0000256" key="17">
    <source>
        <dbReference type="SAM" id="Phobius"/>
    </source>
</evidence>
<evidence type="ECO:0000256" key="2">
    <source>
        <dbReference type="ARBA" id="ARBA00003273"/>
    </source>
</evidence>
<keyword evidence="10 15" id="KW-0862">Zinc</keyword>
<feature type="domain" description="Vacuolar membrane protease transmembrane" evidence="20">
    <location>
        <begin position="441"/>
        <end position="613"/>
    </location>
</feature>
<protein>
    <recommendedName>
        <fullName evidence="15">Peptide hydrolase</fullName>
        <ecNumber evidence="15">3.4.-.-</ecNumber>
    </recommendedName>
</protein>
<evidence type="ECO:0000256" key="4">
    <source>
        <dbReference type="ARBA" id="ARBA00010918"/>
    </source>
</evidence>
<comment type="subcellular location">
    <subcellularLocation>
        <location evidence="3">Vacuole membrane</location>
        <topology evidence="3">Multi-pass membrane protein</topology>
    </subcellularLocation>
</comment>
<dbReference type="GO" id="GO:0008235">
    <property type="term" value="F:metalloexopeptidase activity"/>
    <property type="evidence" value="ECO:0007669"/>
    <property type="project" value="InterPro"/>
</dbReference>
<dbReference type="SUPFAM" id="SSF53187">
    <property type="entry name" value="Zn-dependent exopeptidases"/>
    <property type="match status" value="1"/>
</dbReference>
<evidence type="ECO:0000259" key="20">
    <source>
        <dbReference type="Pfam" id="PF22251"/>
    </source>
</evidence>
<feature type="transmembrane region" description="Helical" evidence="17">
    <location>
        <begin position="386"/>
        <end position="409"/>
    </location>
</feature>
<dbReference type="FunFam" id="3.40.630.10:FF:000057">
    <property type="entry name" value="Vacuolar membrane protease"/>
    <property type="match status" value="1"/>
</dbReference>
<dbReference type="AlphaFoldDB" id="A0A439DFT9"/>
<keyword evidence="8 15" id="KW-0479">Metal-binding</keyword>
<evidence type="ECO:0000256" key="10">
    <source>
        <dbReference type="ARBA" id="ARBA00022833"/>
    </source>
</evidence>
<evidence type="ECO:0000313" key="21">
    <source>
        <dbReference type="EMBL" id="RWA13274.1"/>
    </source>
</evidence>
<feature type="transmembrane region" description="Helical" evidence="17">
    <location>
        <begin position="507"/>
        <end position="526"/>
    </location>
</feature>
<evidence type="ECO:0000256" key="9">
    <source>
        <dbReference type="ARBA" id="ARBA00022801"/>
    </source>
</evidence>
<dbReference type="Gene3D" id="3.40.630.10">
    <property type="entry name" value="Zn peptidases"/>
    <property type="match status" value="1"/>
</dbReference>
<evidence type="ECO:0000256" key="14">
    <source>
        <dbReference type="ARBA" id="ARBA00023180"/>
    </source>
</evidence>
<evidence type="ECO:0000256" key="7">
    <source>
        <dbReference type="ARBA" id="ARBA00022692"/>
    </source>
</evidence>
<dbReference type="GO" id="GO:0005774">
    <property type="term" value="C:vacuolar membrane"/>
    <property type="evidence" value="ECO:0007669"/>
    <property type="project" value="UniProtKB-SubCell"/>
</dbReference>
<dbReference type="InterPro" id="IPR053976">
    <property type="entry name" value="PFF1_TM"/>
</dbReference>
<gene>
    <name evidence="21" type="ORF">EKO27_g1807</name>
</gene>
<evidence type="ECO:0000256" key="13">
    <source>
        <dbReference type="ARBA" id="ARBA00023136"/>
    </source>
</evidence>
<evidence type="ECO:0000256" key="1">
    <source>
        <dbReference type="ARBA" id="ARBA00001947"/>
    </source>
</evidence>
<keyword evidence="11 17" id="KW-1133">Transmembrane helix</keyword>
<dbReference type="Pfam" id="PF22250">
    <property type="entry name" value="PFF1_C"/>
    <property type="match status" value="1"/>
</dbReference>
<comment type="cofactor">
    <cofactor evidence="1">
        <name>Zn(2+)</name>
        <dbReference type="ChEBI" id="CHEBI:29105"/>
    </cofactor>
</comment>
<feature type="domain" description="Vacuolar membrane protease C-terminal" evidence="19">
    <location>
        <begin position="656"/>
        <end position="868"/>
    </location>
</feature>
<name>A0A439DFT9_9PEZI</name>
<comment type="function">
    <text evidence="2">May be involved in vacuolar sorting and osmoregulation.</text>
</comment>
<dbReference type="Pfam" id="PF04389">
    <property type="entry name" value="Peptidase_M28"/>
    <property type="match status" value="1"/>
</dbReference>
<keyword evidence="14" id="KW-0325">Glycoprotein</keyword>
<dbReference type="InterPro" id="IPR007484">
    <property type="entry name" value="Peptidase_M28"/>
</dbReference>
<dbReference type="GO" id="GO:0006508">
    <property type="term" value="P:proteolysis"/>
    <property type="evidence" value="ECO:0007669"/>
    <property type="project" value="UniProtKB-KW"/>
</dbReference>
<feature type="transmembrane region" description="Helical" evidence="17">
    <location>
        <begin position="12"/>
        <end position="32"/>
    </location>
</feature>
<comment type="caution">
    <text evidence="21">The sequence shown here is derived from an EMBL/GenBank/DDBJ whole genome shotgun (WGS) entry which is preliminary data.</text>
</comment>
<evidence type="ECO:0000256" key="5">
    <source>
        <dbReference type="ARBA" id="ARBA00022554"/>
    </source>
</evidence>
<feature type="transmembrane region" description="Helical" evidence="17">
    <location>
        <begin position="474"/>
        <end position="495"/>
    </location>
</feature>
<dbReference type="PANTHER" id="PTHR12147">
    <property type="entry name" value="METALLOPEPTIDASE M28 FAMILY MEMBER"/>
    <property type="match status" value="1"/>
</dbReference>
<feature type="transmembrane region" description="Helical" evidence="17">
    <location>
        <begin position="443"/>
        <end position="462"/>
    </location>
</feature>
<dbReference type="CDD" id="cd03875">
    <property type="entry name" value="M28_Fxna_like"/>
    <property type="match status" value="1"/>
</dbReference>
<keyword evidence="22" id="KW-1185">Reference proteome</keyword>
<dbReference type="PANTHER" id="PTHR12147:SF58">
    <property type="entry name" value="VACUOLAR MEMBRANE PROTEASE"/>
    <property type="match status" value="1"/>
</dbReference>
<evidence type="ECO:0000256" key="8">
    <source>
        <dbReference type="ARBA" id="ARBA00022723"/>
    </source>
</evidence>
<keyword evidence="12" id="KW-0482">Metalloprotease</keyword>
<dbReference type="Pfam" id="PF22251">
    <property type="entry name" value="PFF1_TM"/>
    <property type="match status" value="1"/>
</dbReference>
<keyword evidence="9 15" id="KW-0378">Hydrolase</keyword>
<accession>A0A439DFT9</accession>
<evidence type="ECO:0000256" key="6">
    <source>
        <dbReference type="ARBA" id="ARBA00022670"/>
    </source>
</evidence>
<evidence type="ECO:0000259" key="19">
    <source>
        <dbReference type="Pfam" id="PF22250"/>
    </source>
</evidence>
<reference evidence="21 22" key="1">
    <citation type="submission" date="2018-12" db="EMBL/GenBank/DDBJ databases">
        <title>Draft genome sequence of Xylaria grammica IHI A82.</title>
        <authorList>
            <person name="Buettner E."/>
            <person name="Kellner H."/>
        </authorList>
    </citation>
    <scope>NUCLEOTIDE SEQUENCE [LARGE SCALE GENOMIC DNA]</scope>
    <source>
        <strain evidence="21 22">IHI A82</strain>
    </source>
</reference>
<keyword evidence="6 15" id="KW-0645">Protease</keyword>
<evidence type="ECO:0000313" key="22">
    <source>
        <dbReference type="Proteomes" id="UP000286045"/>
    </source>
</evidence>
<dbReference type="InterPro" id="IPR045175">
    <property type="entry name" value="M28_fam"/>
</dbReference>
<sequence length="875" mass="96972">MALSNPVAFKPFSVSFWTTVTYLALLIPLVIIHETVPTPGNATVYHGLNLTKAWQDLTILSRSYHPFNSRANDEIHNWLLLELNEIRKRNSADESDVVVLEDVVSNLTTSDSIWGPNTKNAAYFEGKNIVVYIRGKDDPPGRWWEDVSPRQRVDKVIGKGGVLLNAHYDSVSTGYGATDDGMGCITVMAMVDYFSRPENQPQRGIVALLNNNEEDFLWGAQAFGNSPFMPFCHTFLNLEGAGAGGRATLFRTTDAEVTAAYRGSPNPFGTVVSSDAFGLGAIRSNTDYIVFNGVYGMRGLDMAFYRPRARYHTNQDDAKHASRASLWHMLSNSLHTMKTLSGNTGKTFIGGRDGQDHNKVSSGRGNSGVWFDLFGKTLAVFELRTFFAWSLTLLIATPIILAAITYLIVRQGKYYFFSSTVSPYEGAVLDPIRLGGRKGIFRFPFALVVAGALVIGSAYLVTKINPLIIYSSEYAVWAMMLSLFYFVFWTIMAGANFARPSALHRGYSIIWLFVISWLVEVANTVFEDRFRIAAGYTFVFFHAATFLATVITLCELFALPSKMSFARRVHTAHDLTDHGEEHIVEHIESIPHTDGSGDAEEDGASDEHAPTASETTPLIGASNTTFGAAYRRATIFVATLIYNLAAFPFSAANRYKIYFQQTVDLDTGSSRVHYVGWREYVENVIADLPSAMGREVTCGLTNSARYNLHECTYDSSAVPPNVVETAPPGVPPQQGYDKWLTYKITRNEGESKATFEINGEETRSCAITFKEPISTFRVEGGTDPDERFGGIPDKGLEKIKLYRRDWSTPWIVHVEWEQGGDRNTSLDGRVVCSWDDANTPGTIPAYDEAVQYGPPWVAFTKLSTGLLEGSKAFKA</sequence>
<evidence type="ECO:0000256" key="16">
    <source>
        <dbReference type="SAM" id="MobiDB-lite"/>
    </source>
</evidence>
<feature type="transmembrane region" description="Helical" evidence="17">
    <location>
        <begin position="538"/>
        <end position="559"/>
    </location>
</feature>
<dbReference type="STRING" id="363999.A0A439DFT9"/>
<dbReference type="InterPro" id="IPR048024">
    <property type="entry name" value="Fxna-like_M28_dom"/>
</dbReference>
<organism evidence="21 22">
    <name type="scientific">Xylaria grammica</name>
    <dbReference type="NCBI Taxonomy" id="363999"/>
    <lineage>
        <taxon>Eukaryota</taxon>
        <taxon>Fungi</taxon>
        <taxon>Dikarya</taxon>
        <taxon>Ascomycota</taxon>
        <taxon>Pezizomycotina</taxon>
        <taxon>Sordariomycetes</taxon>
        <taxon>Xylariomycetidae</taxon>
        <taxon>Xylariales</taxon>
        <taxon>Xylariaceae</taxon>
        <taxon>Xylaria</taxon>
    </lineage>
</organism>
<evidence type="ECO:0000256" key="3">
    <source>
        <dbReference type="ARBA" id="ARBA00004128"/>
    </source>
</evidence>
<feature type="region of interest" description="Disordered" evidence="16">
    <location>
        <begin position="591"/>
        <end position="616"/>
    </location>
</feature>
<comment type="similarity">
    <text evidence="4 15">Belongs to the peptidase M28 family.</text>
</comment>
<evidence type="ECO:0000256" key="12">
    <source>
        <dbReference type="ARBA" id="ARBA00023049"/>
    </source>
</evidence>
<dbReference type="InterPro" id="IPR053975">
    <property type="entry name" value="PFF1_C"/>
</dbReference>